<protein>
    <submittedName>
        <fullName evidence="2">Glucan endo-1,3-beta-D-glucosidase</fullName>
    </submittedName>
</protein>
<accession>A0A915PNQ1</accession>
<sequence>MVAVECAWPSDEAATRGDYWPCGLPCEIGQSHFDSCGSSETVSDGNLLMGKMRNEAWETMGNPQEPHGKLSARFSF</sequence>
<dbReference type="Proteomes" id="UP000887581">
    <property type="component" value="Unplaced"/>
</dbReference>
<name>A0A915PNQ1_9BILA</name>
<evidence type="ECO:0000313" key="2">
    <source>
        <dbReference type="WBParaSite" id="sdigi.contig20.g1755.t1"/>
    </source>
</evidence>
<reference evidence="2" key="1">
    <citation type="submission" date="2022-11" db="UniProtKB">
        <authorList>
            <consortium name="WormBaseParasite"/>
        </authorList>
    </citation>
    <scope>IDENTIFICATION</scope>
</reference>
<keyword evidence="1" id="KW-1185">Reference proteome</keyword>
<dbReference type="WBParaSite" id="sdigi.contig20.g1755.t1">
    <property type="protein sequence ID" value="sdigi.contig20.g1755.t1"/>
    <property type="gene ID" value="sdigi.contig20.g1755"/>
</dbReference>
<organism evidence="1 2">
    <name type="scientific">Setaria digitata</name>
    <dbReference type="NCBI Taxonomy" id="48799"/>
    <lineage>
        <taxon>Eukaryota</taxon>
        <taxon>Metazoa</taxon>
        <taxon>Ecdysozoa</taxon>
        <taxon>Nematoda</taxon>
        <taxon>Chromadorea</taxon>
        <taxon>Rhabditida</taxon>
        <taxon>Spirurina</taxon>
        <taxon>Spiruromorpha</taxon>
        <taxon>Filarioidea</taxon>
        <taxon>Setariidae</taxon>
        <taxon>Setaria</taxon>
    </lineage>
</organism>
<evidence type="ECO:0000313" key="1">
    <source>
        <dbReference type="Proteomes" id="UP000887581"/>
    </source>
</evidence>
<dbReference type="AlphaFoldDB" id="A0A915PNQ1"/>
<proteinExistence type="predicted"/>